<proteinExistence type="inferred from homology"/>
<reference evidence="3 4" key="1">
    <citation type="submission" date="2016-10" db="EMBL/GenBank/DDBJ databases">
        <authorList>
            <person name="de Groot N.N."/>
        </authorList>
    </citation>
    <scope>NUCLEOTIDE SEQUENCE [LARGE SCALE GENOMIC DNA]</scope>
    <source>
        <strain evidence="3 4">KH1P1</strain>
    </source>
</reference>
<dbReference type="Proteomes" id="UP000199820">
    <property type="component" value="Unassembled WGS sequence"/>
</dbReference>
<accession>A0A1I0ED99</accession>
<dbReference type="AlphaFoldDB" id="A0A1I0ED99"/>
<evidence type="ECO:0000313" key="3">
    <source>
        <dbReference type="EMBL" id="SET43164.1"/>
    </source>
</evidence>
<dbReference type="PANTHER" id="PTHR43000">
    <property type="entry name" value="DTDP-D-GLUCOSE 4,6-DEHYDRATASE-RELATED"/>
    <property type="match status" value="1"/>
</dbReference>
<sequence length="273" mass="30760">MKAVVTGATGFIGLALTHELLERGDEVTVLVRPGSKRANRLRELTGYYRIDISIDEDFSLPIGVKYDVFFHLAWSGGRNNFDEQYRNLTHTVNALRAAEKAGCRRFICTGSQAEYGETSENIVEETPLRPVTAYGAVKCAARHLCEGYTQFSGMDLVWSRIFSVYGEHDDEHTLYSQLMKSLKNGKNFSLSSDGNHIWNYLHENECAKALVALAAETVPAGIYNVASPESKPLREYVEIFRDRINPAAKIEYGKEKCRINLNTRAEKLWSHIS</sequence>
<comment type="similarity">
    <text evidence="1">Belongs to the NAD(P)-dependent epimerase/dehydratase family.</text>
</comment>
<dbReference type="RefSeq" id="WP_207646872.1">
    <property type="nucleotide sequence ID" value="NZ_FOIL01000018.1"/>
</dbReference>
<evidence type="ECO:0000313" key="4">
    <source>
        <dbReference type="Proteomes" id="UP000199820"/>
    </source>
</evidence>
<dbReference type="InterPro" id="IPR001509">
    <property type="entry name" value="Epimerase_deHydtase"/>
</dbReference>
<feature type="domain" description="NAD-dependent epimerase/dehydratase" evidence="2">
    <location>
        <begin position="4"/>
        <end position="226"/>
    </location>
</feature>
<dbReference type="SUPFAM" id="SSF51735">
    <property type="entry name" value="NAD(P)-binding Rossmann-fold domains"/>
    <property type="match status" value="1"/>
</dbReference>
<dbReference type="Pfam" id="PF01370">
    <property type="entry name" value="Epimerase"/>
    <property type="match status" value="1"/>
</dbReference>
<keyword evidence="4" id="KW-1185">Reference proteome</keyword>
<protein>
    <submittedName>
        <fullName evidence="3">Nucleoside-diphosphate-sugar epimerase</fullName>
    </submittedName>
</protein>
<evidence type="ECO:0000256" key="1">
    <source>
        <dbReference type="ARBA" id="ARBA00007637"/>
    </source>
</evidence>
<name>A0A1I0ED99_9FIRM</name>
<evidence type="ECO:0000259" key="2">
    <source>
        <dbReference type="Pfam" id="PF01370"/>
    </source>
</evidence>
<dbReference type="Gene3D" id="3.40.50.720">
    <property type="entry name" value="NAD(P)-binding Rossmann-like Domain"/>
    <property type="match status" value="1"/>
</dbReference>
<dbReference type="CDD" id="cd08946">
    <property type="entry name" value="SDR_e"/>
    <property type="match status" value="1"/>
</dbReference>
<gene>
    <name evidence="3" type="ORF">SAMN04487771_10188</name>
</gene>
<dbReference type="EMBL" id="FOIL01000018">
    <property type="protein sequence ID" value="SET43164.1"/>
    <property type="molecule type" value="Genomic_DNA"/>
</dbReference>
<dbReference type="InterPro" id="IPR036291">
    <property type="entry name" value="NAD(P)-bd_dom_sf"/>
</dbReference>
<organism evidence="3 4">
    <name type="scientific">[Clostridium] aminophilum</name>
    <dbReference type="NCBI Taxonomy" id="1526"/>
    <lineage>
        <taxon>Bacteria</taxon>
        <taxon>Bacillati</taxon>
        <taxon>Bacillota</taxon>
        <taxon>Clostridia</taxon>
        <taxon>Lachnospirales</taxon>
        <taxon>Lachnospiraceae</taxon>
    </lineage>
</organism>